<name>A0A0R1NK05_9LACO</name>
<dbReference type="AlphaFoldDB" id="A0A0R1NK05"/>
<gene>
    <name evidence="2" type="ORF">FC98_GL001323</name>
</gene>
<sequence length="121" mass="14163">MAEKAKESAAEKKADQAERETDKKFEYSDDDVKKAVDLIEQKGYVTKKDFKEMDDDDWTKGFAERIDKVFQKSDEDPYIYFEKFDFAGGDIDSIIWNMDVIKSRDDALKELSEVLDKKIVR</sequence>
<evidence type="ECO:0000256" key="1">
    <source>
        <dbReference type="SAM" id="MobiDB-lite"/>
    </source>
</evidence>
<dbReference type="RefSeq" id="WP_008855359.1">
    <property type="nucleotide sequence ID" value="NZ_AZEB01000022.1"/>
</dbReference>
<evidence type="ECO:0000313" key="3">
    <source>
        <dbReference type="Proteomes" id="UP000051439"/>
    </source>
</evidence>
<feature type="region of interest" description="Disordered" evidence="1">
    <location>
        <begin position="1"/>
        <end position="25"/>
    </location>
</feature>
<dbReference type="EMBL" id="AZEB01000022">
    <property type="protein sequence ID" value="KRL20733.1"/>
    <property type="molecule type" value="Genomic_DNA"/>
</dbReference>
<comment type="caution">
    <text evidence="2">The sequence shown here is derived from an EMBL/GenBank/DDBJ whole genome shotgun (WGS) entry which is preliminary data.</text>
</comment>
<dbReference type="PATRIC" id="fig|1423766.4.peg.1367"/>
<reference evidence="2 3" key="1">
    <citation type="journal article" date="2015" name="Genome Announc.">
        <title>Expanding the biotechnology potential of lactobacilli through comparative genomics of 213 strains and associated genera.</title>
        <authorList>
            <person name="Sun Z."/>
            <person name="Harris H.M."/>
            <person name="McCann A."/>
            <person name="Guo C."/>
            <person name="Argimon S."/>
            <person name="Zhang W."/>
            <person name="Yang X."/>
            <person name="Jeffery I.B."/>
            <person name="Cooney J.C."/>
            <person name="Kagawa T.F."/>
            <person name="Liu W."/>
            <person name="Song Y."/>
            <person name="Salvetti E."/>
            <person name="Wrobel A."/>
            <person name="Rasinkangas P."/>
            <person name="Parkhill J."/>
            <person name="Rea M.C."/>
            <person name="O'Sullivan O."/>
            <person name="Ritari J."/>
            <person name="Douillard F.P."/>
            <person name="Paul Ross R."/>
            <person name="Yang R."/>
            <person name="Briner A.E."/>
            <person name="Felis G.E."/>
            <person name="de Vos W.M."/>
            <person name="Barrangou R."/>
            <person name="Klaenhammer T.R."/>
            <person name="Caufield P.W."/>
            <person name="Cui Y."/>
            <person name="Zhang H."/>
            <person name="O'Toole P.W."/>
        </authorList>
    </citation>
    <scope>NUCLEOTIDE SEQUENCE [LARGE SCALE GENOMIC DNA]</scope>
    <source>
        <strain evidence="2 3">DSM 19906</strain>
    </source>
</reference>
<evidence type="ECO:0000313" key="2">
    <source>
        <dbReference type="EMBL" id="KRL20733.1"/>
    </source>
</evidence>
<protein>
    <submittedName>
        <fullName evidence="2">Uncharacterized protein</fullName>
    </submittedName>
</protein>
<proteinExistence type="predicted"/>
<accession>A0A0R1NK05</accession>
<dbReference type="Proteomes" id="UP000051439">
    <property type="component" value="Unassembled WGS sequence"/>
</dbReference>
<organism evidence="2 3">
    <name type="scientific">Lentilactobacillus kisonensis DSM 19906 = JCM 15041</name>
    <dbReference type="NCBI Taxonomy" id="1423766"/>
    <lineage>
        <taxon>Bacteria</taxon>
        <taxon>Bacillati</taxon>
        <taxon>Bacillota</taxon>
        <taxon>Bacilli</taxon>
        <taxon>Lactobacillales</taxon>
        <taxon>Lactobacillaceae</taxon>
        <taxon>Lentilactobacillus</taxon>
    </lineage>
</organism>
<keyword evidence="3" id="KW-1185">Reference proteome</keyword>